<dbReference type="InterPro" id="IPR035983">
    <property type="entry name" value="Hect_E3_ubiquitin_ligase"/>
</dbReference>
<dbReference type="Proteomes" id="UP001591681">
    <property type="component" value="Unassembled WGS sequence"/>
</dbReference>
<dbReference type="SUPFAM" id="SSF56204">
    <property type="entry name" value="Hect, E3 ligase catalytic domain"/>
    <property type="match status" value="1"/>
</dbReference>
<protein>
    <recommendedName>
        <fullName evidence="3">HECT domain-containing protein</fullName>
    </recommendedName>
</protein>
<accession>A0ABD1JI00</accession>
<dbReference type="EMBL" id="JBHFQA010000016">
    <property type="protein sequence ID" value="KAL2085761.1"/>
    <property type="molecule type" value="Genomic_DNA"/>
</dbReference>
<evidence type="ECO:0000313" key="2">
    <source>
        <dbReference type="Proteomes" id="UP001591681"/>
    </source>
</evidence>
<dbReference type="Gene3D" id="3.90.1750.10">
    <property type="entry name" value="Hect, E3 ligase catalytic domains"/>
    <property type="match status" value="1"/>
</dbReference>
<sequence>MPSDEMVLLQAGLGRRTISIPDPSDHQEIADLLCAAYPKMKELEGAWMLHKAMGGSGRRRLNLVSPDDTGYTGAGLTRAWGGKGCLYIMPIQHQLSTAPLPFTAPEFKDMPKARCVTCSQAVPLQLLSLHVGTCSNRETAGKFTFLLFCFQTTCPICGQWVASDTIEIHASTCVHSYVGLELALELTADDHPPPHPHTHLFCRESGFSNVSALIDTLTRRIDTSTTFSICVTREGIVERGLKQWQRQKRSSPQNPLRVTFIGEQGIDNGALRNEFLTEMVAGVERRFFEGGTTGKTPKYSLIDVDRQKTTGEIFAVSIVQGGPPPNFFMPWCYHFISNGELDYGTITEDDVADLELQELIQQIRAADDTSVLEFTDRLVACGYTGPVSIQRKEEIVRAVVLHATVRLLPILQQLCCGLKLYNLLDMVRAEKDICRQLFVQQFCRKVDADFLVSSLAPIFSELGTVKRQRESTIVNHLQDFIQDLEDEDTGSDKLHIDVGKFCQWLTGQSHIPLSHVNREEFKIVIEFDHDCQVRYGVHRICYPVVNACSRSVTLPVVHLGTSTELREVISKAIVYGYEFGRC</sequence>
<keyword evidence="2" id="KW-1185">Reference proteome</keyword>
<comment type="caution">
    <text evidence="1">The sequence shown here is derived from an EMBL/GenBank/DDBJ whole genome shotgun (WGS) entry which is preliminary data.</text>
</comment>
<organism evidence="1 2">
    <name type="scientific">Coilia grayii</name>
    <name type="common">Gray's grenadier anchovy</name>
    <dbReference type="NCBI Taxonomy" id="363190"/>
    <lineage>
        <taxon>Eukaryota</taxon>
        <taxon>Metazoa</taxon>
        <taxon>Chordata</taxon>
        <taxon>Craniata</taxon>
        <taxon>Vertebrata</taxon>
        <taxon>Euteleostomi</taxon>
        <taxon>Actinopterygii</taxon>
        <taxon>Neopterygii</taxon>
        <taxon>Teleostei</taxon>
        <taxon>Clupei</taxon>
        <taxon>Clupeiformes</taxon>
        <taxon>Clupeoidei</taxon>
        <taxon>Engraulidae</taxon>
        <taxon>Coilinae</taxon>
        <taxon>Coilia</taxon>
    </lineage>
</organism>
<name>A0ABD1JI00_9TELE</name>
<proteinExistence type="predicted"/>
<evidence type="ECO:0000313" key="1">
    <source>
        <dbReference type="EMBL" id="KAL2085761.1"/>
    </source>
</evidence>
<reference evidence="1 2" key="1">
    <citation type="submission" date="2024-09" db="EMBL/GenBank/DDBJ databases">
        <title>A chromosome-level genome assembly of Gray's grenadier anchovy, Coilia grayii.</title>
        <authorList>
            <person name="Fu Z."/>
        </authorList>
    </citation>
    <scope>NUCLEOTIDE SEQUENCE [LARGE SCALE GENOMIC DNA]</scope>
    <source>
        <strain evidence="1">G4</strain>
        <tissue evidence="1">Muscle</tissue>
    </source>
</reference>
<gene>
    <name evidence="1" type="ORF">ACEWY4_019081</name>
</gene>
<evidence type="ECO:0008006" key="3">
    <source>
        <dbReference type="Google" id="ProtNLM"/>
    </source>
</evidence>
<dbReference type="AlphaFoldDB" id="A0ABD1JI00"/>